<keyword evidence="2" id="KW-0808">Transferase</keyword>
<dbReference type="InterPro" id="IPR001206">
    <property type="entry name" value="Diacylglycerol_kinase_cat_dom"/>
</dbReference>
<proteinExistence type="predicted"/>
<dbReference type="GO" id="GO:0016301">
    <property type="term" value="F:kinase activity"/>
    <property type="evidence" value="ECO:0007669"/>
    <property type="project" value="UniProtKB-KW"/>
</dbReference>
<evidence type="ECO:0000259" key="1">
    <source>
        <dbReference type="PROSITE" id="PS50146"/>
    </source>
</evidence>
<reference evidence="2 3" key="1">
    <citation type="submission" date="2016-11" db="EMBL/GenBank/DDBJ databases">
        <authorList>
            <person name="Jaros S."/>
            <person name="Januszkiewicz K."/>
            <person name="Wedrychowicz H."/>
        </authorList>
    </citation>
    <scope>NUCLEOTIDE SEQUENCE [LARGE SCALE GENOMIC DNA]</scope>
    <source>
        <strain evidence="2 3">CGMCC 1.7049</strain>
    </source>
</reference>
<dbReference type="InterPro" id="IPR016064">
    <property type="entry name" value="NAD/diacylglycerol_kinase_sf"/>
</dbReference>
<keyword evidence="3" id="KW-1185">Reference proteome</keyword>
<dbReference type="Proteomes" id="UP000199758">
    <property type="component" value="Unassembled WGS sequence"/>
</dbReference>
<accession>A0A1M5QS05</accession>
<dbReference type="STRING" id="490188.SAMN04488068_2797"/>
<dbReference type="PANTHER" id="PTHR12358:SF54">
    <property type="entry name" value="SPHINGOSINE KINASE RELATED PROTEIN"/>
    <property type="match status" value="1"/>
</dbReference>
<evidence type="ECO:0000313" key="3">
    <source>
        <dbReference type="Proteomes" id="UP000199758"/>
    </source>
</evidence>
<dbReference type="Pfam" id="PF00781">
    <property type="entry name" value="DAGK_cat"/>
    <property type="match status" value="1"/>
</dbReference>
<dbReference type="InterPro" id="IPR017438">
    <property type="entry name" value="ATP-NAD_kinase_N"/>
</dbReference>
<organism evidence="2 3">
    <name type="scientific">Hydrocarboniphaga daqingensis</name>
    <dbReference type="NCBI Taxonomy" id="490188"/>
    <lineage>
        <taxon>Bacteria</taxon>
        <taxon>Pseudomonadati</taxon>
        <taxon>Pseudomonadota</taxon>
        <taxon>Gammaproteobacteria</taxon>
        <taxon>Nevskiales</taxon>
        <taxon>Nevskiaceae</taxon>
        <taxon>Hydrocarboniphaga</taxon>
    </lineage>
</organism>
<keyword evidence="2" id="KW-0418">Kinase</keyword>
<evidence type="ECO:0000313" key="2">
    <source>
        <dbReference type="EMBL" id="SHH16904.1"/>
    </source>
</evidence>
<dbReference type="Gene3D" id="2.60.200.40">
    <property type="match status" value="1"/>
</dbReference>
<dbReference type="PROSITE" id="PS50146">
    <property type="entry name" value="DAGK"/>
    <property type="match status" value="1"/>
</dbReference>
<dbReference type="AlphaFoldDB" id="A0A1M5QS05"/>
<dbReference type="EMBL" id="FQWZ01000006">
    <property type="protein sequence ID" value="SHH16904.1"/>
    <property type="molecule type" value="Genomic_DNA"/>
</dbReference>
<feature type="domain" description="DAGKc" evidence="1">
    <location>
        <begin position="5"/>
        <end position="138"/>
    </location>
</feature>
<dbReference type="Gene3D" id="3.40.50.10330">
    <property type="entry name" value="Probable inorganic polyphosphate/atp-NAD kinase, domain 1"/>
    <property type="match status" value="1"/>
</dbReference>
<gene>
    <name evidence="2" type="ORF">SAMN04488068_2797</name>
</gene>
<dbReference type="SUPFAM" id="SSF111331">
    <property type="entry name" value="NAD kinase/diacylglycerol kinase-like"/>
    <property type="match status" value="1"/>
</dbReference>
<dbReference type="InterPro" id="IPR050187">
    <property type="entry name" value="Lipid_Phosphate_FormReg"/>
</dbReference>
<name>A0A1M5QS05_9GAMM</name>
<sequence length="320" mass="35226">MRVDDDAAPFFIVFNIGSGHGDRDATRARIADAMHAAGRRYELHDVDDPSQLPMIAARAVRDAEAQHGIVVAAGGDGTINAVAAAVLGHPVRFGVLPQGTFNYFGRANGLSQQIDEALDTLLTGRLQPTQVGLVNGHPFLVNASIGLYPRILEDREVFKRRYGRHRLVALGAAIGTVLRQHRHWMLRIEDERGRAGMIDTPTLFVGNNSLQLEQVGLPQARDVEAGYLAAVAIKPVGRLGLFLLAFQAALGRLRQADDVIHFAFKQLRVTPLRRRPRPLKVATDGEIRWLMPPIELRVADERLNLLVPRDPAQAEQARQA</sequence>
<dbReference type="OrthoDB" id="142078at2"/>
<dbReference type="PANTHER" id="PTHR12358">
    <property type="entry name" value="SPHINGOSINE KINASE"/>
    <property type="match status" value="1"/>
</dbReference>
<dbReference type="RefSeq" id="WP_072898264.1">
    <property type="nucleotide sequence ID" value="NZ_FQWZ01000006.1"/>
</dbReference>
<dbReference type="SMART" id="SM00046">
    <property type="entry name" value="DAGKc"/>
    <property type="match status" value="1"/>
</dbReference>
<protein>
    <submittedName>
        <fullName evidence="2">Diacylglycerol kinase family enzyme</fullName>
    </submittedName>
</protein>